<evidence type="ECO:0000256" key="2">
    <source>
        <dbReference type="ARBA" id="ARBA00022695"/>
    </source>
</evidence>
<keyword evidence="5 7" id="KW-0460">Magnesium</keyword>
<dbReference type="InterPro" id="IPR002934">
    <property type="entry name" value="Polymerase_NTP_transf_dom"/>
</dbReference>
<name>A0ABV4UEB9_9RHOO</name>
<comment type="activity regulation">
    <text evidence="7">Uridylyltransferase (UTase) activity is inhibited by glutamine, while glutamine activates uridylyl-removing (UR) activity.</text>
</comment>
<dbReference type="HAMAP" id="MF_00277">
    <property type="entry name" value="PII_uridylyl_transf"/>
    <property type="match status" value="1"/>
</dbReference>
<keyword evidence="6 7" id="KW-0511">Multifunctional enzyme</keyword>
<feature type="domain" description="ACT" evidence="8">
    <location>
        <begin position="793"/>
        <end position="861"/>
    </location>
</feature>
<proteinExistence type="inferred from homology"/>
<dbReference type="PANTHER" id="PTHR47320:SF1">
    <property type="entry name" value="BIFUNCTIONAL URIDYLYLTRANSFERASE_URIDYLYL-REMOVING ENZYME"/>
    <property type="match status" value="1"/>
</dbReference>
<evidence type="ECO:0000256" key="1">
    <source>
        <dbReference type="ARBA" id="ARBA00022679"/>
    </source>
</evidence>
<dbReference type="PANTHER" id="PTHR47320">
    <property type="entry name" value="BIFUNCTIONAL URIDYLYLTRANSFERASE/URIDYLYL-REMOVING ENZYME"/>
    <property type="match status" value="1"/>
</dbReference>
<dbReference type="RefSeq" id="WP_418890626.1">
    <property type="nucleotide sequence ID" value="NZ_JBEUWX010000002.1"/>
</dbReference>
<dbReference type="CDD" id="cd04899">
    <property type="entry name" value="ACT_ACR-UUR-like_2"/>
    <property type="match status" value="1"/>
</dbReference>
<dbReference type="SMART" id="SM00471">
    <property type="entry name" value="HDc"/>
    <property type="match status" value="1"/>
</dbReference>
<dbReference type="EC" id="3.1.4.-" evidence="7"/>
<feature type="domain" description="ACT" evidence="8">
    <location>
        <begin position="684"/>
        <end position="760"/>
    </location>
</feature>
<dbReference type="SUPFAM" id="SSF81593">
    <property type="entry name" value="Nucleotidyltransferase substrate binding subunit/domain"/>
    <property type="match status" value="1"/>
</dbReference>
<evidence type="ECO:0000313" key="11">
    <source>
        <dbReference type="Proteomes" id="UP001574673"/>
    </source>
</evidence>
<comment type="similarity">
    <text evidence="7">Belongs to the GlnD family.</text>
</comment>
<dbReference type="Pfam" id="PF01909">
    <property type="entry name" value="NTP_transf_2"/>
    <property type="match status" value="1"/>
</dbReference>
<dbReference type="Gene3D" id="1.10.3210.10">
    <property type="entry name" value="Hypothetical protein af1432"/>
    <property type="match status" value="1"/>
</dbReference>
<dbReference type="NCBIfam" id="TIGR01693">
    <property type="entry name" value="UTase_glnD"/>
    <property type="match status" value="1"/>
</dbReference>
<keyword evidence="2 7" id="KW-0548">Nucleotidyltransferase</keyword>
<accession>A0ABV4UEB9</accession>
<dbReference type="Gene3D" id="1.20.120.330">
    <property type="entry name" value="Nucleotidyltransferases domain 2"/>
    <property type="match status" value="1"/>
</dbReference>
<keyword evidence="1 7" id="KW-0808">Transferase</keyword>
<dbReference type="PIRSF" id="PIRSF006288">
    <property type="entry name" value="PII_uridyltransf"/>
    <property type="match status" value="1"/>
</dbReference>
<dbReference type="InterPro" id="IPR006674">
    <property type="entry name" value="HD_domain"/>
</dbReference>
<dbReference type="Pfam" id="PF08335">
    <property type="entry name" value="GlnD_UR_UTase"/>
    <property type="match status" value="1"/>
</dbReference>
<comment type="caution">
    <text evidence="10">The sequence shown here is derived from an EMBL/GenBank/DDBJ whole genome shotgun (WGS) entry which is preliminary data.</text>
</comment>
<reference evidence="11" key="1">
    <citation type="submission" date="2024-06" db="EMBL/GenBank/DDBJ databases">
        <title>Radixoralia hellwigii gen. nov., sp nov., isolated from a root canal in the human oral cavity.</title>
        <authorList>
            <person name="Bartsch S."/>
            <person name="Wittmer A."/>
            <person name="Schulz A.-K."/>
            <person name="Neumann-Schaal M."/>
            <person name="Wolf J."/>
            <person name="Gronow S."/>
            <person name="Tennert C."/>
            <person name="Haecker G."/>
            <person name="Cieplik F."/>
            <person name="Al-Ahmad A."/>
        </authorList>
    </citation>
    <scope>NUCLEOTIDE SEQUENCE [LARGE SCALE GENOMIC DNA]</scope>
    <source>
        <strain evidence="11">Wk13</strain>
    </source>
</reference>
<dbReference type="CDD" id="cd05401">
    <property type="entry name" value="NT_GlnE_GlnD_like"/>
    <property type="match status" value="1"/>
</dbReference>
<comment type="cofactor">
    <cofactor evidence="7">
        <name>Mg(2+)</name>
        <dbReference type="ChEBI" id="CHEBI:18420"/>
    </cofactor>
</comment>
<dbReference type="GO" id="GO:0008773">
    <property type="term" value="F:[protein-PII] uridylyltransferase activity"/>
    <property type="evidence" value="ECO:0007669"/>
    <property type="project" value="UniProtKB-EC"/>
</dbReference>
<dbReference type="InterPro" id="IPR013546">
    <property type="entry name" value="PII_UdlTrfase/GS_AdlTrfase"/>
</dbReference>
<dbReference type="SUPFAM" id="SSF81301">
    <property type="entry name" value="Nucleotidyltransferase"/>
    <property type="match status" value="1"/>
</dbReference>
<dbReference type="NCBIfam" id="NF002837">
    <property type="entry name" value="PRK03059.1"/>
    <property type="match status" value="1"/>
</dbReference>
<feature type="region of interest" description="Uridylyl-removing" evidence="7">
    <location>
        <begin position="325"/>
        <end position="683"/>
    </location>
</feature>
<comment type="function">
    <text evidence="7">Modifies, by uridylylation and deuridylylation, the PII regulatory proteins (GlnB and homologs), in response to the nitrogen status of the cell that GlnD senses through the glutamine level. Under low glutamine levels, catalyzes the conversion of the PII proteins and UTP to PII-UMP and PPi, while under higher glutamine levels, GlnD hydrolyzes PII-UMP to PII and UMP (deuridylylation). Thus, controls uridylylation state and activity of the PII proteins, and plays an important role in the regulation of nitrogen metabolism.</text>
</comment>
<dbReference type="EMBL" id="JBEUWX010000002">
    <property type="protein sequence ID" value="MFA9949502.1"/>
    <property type="molecule type" value="Genomic_DNA"/>
</dbReference>
<dbReference type="InterPro" id="IPR003607">
    <property type="entry name" value="HD/PDEase_dom"/>
</dbReference>
<dbReference type="Pfam" id="PF01966">
    <property type="entry name" value="HD"/>
    <property type="match status" value="1"/>
</dbReference>
<evidence type="ECO:0000256" key="5">
    <source>
        <dbReference type="ARBA" id="ARBA00022842"/>
    </source>
</evidence>
<dbReference type="PROSITE" id="PS51831">
    <property type="entry name" value="HD"/>
    <property type="match status" value="1"/>
</dbReference>
<evidence type="ECO:0000256" key="6">
    <source>
        <dbReference type="ARBA" id="ARBA00023268"/>
    </source>
</evidence>
<dbReference type="InterPro" id="IPR002912">
    <property type="entry name" value="ACT_dom"/>
</dbReference>
<evidence type="ECO:0000256" key="7">
    <source>
        <dbReference type="HAMAP-Rule" id="MF_00277"/>
    </source>
</evidence>
<dbReference type="InterPro" id="IPR010043">
    <property type="entry name" value="UTase/UR"/>
</dbReference>
<comment type="catalytic activity">
    <reaction evidence="7">
        <text>[protein-PII]-uridylyl-L-tyrosine + H2O = [protein-PII]-L-tyrosine + UMP + H(+)</text>
        <dbReference type="Rhea" id="RHEA:48600"/>
        <dbReference type="Rhea" id="RHEA-COMP:12147"/>
        <dbReference type="Rhea" id="RHEA-COMP:12148"/>
        <dbReference type="ChEBI" id="CHEBI:15377"/>
        <dbReference type="ChEBI" id="CHEBI:15378"/>
        <dbReference type="ChEBI" id="CHEBI:46858"/>
        <dbReference type="ChEBI" id="CHEBI:57865"/>
        <dbReference type="ChEBI" id="CHEBI:90602"/>
    </reaction>
</comment>
<dbReference type="EC" id="2.7.7.59" evidence="7"/>
<dbReference type="SUPFAM" id="SSF109604">
    <property type="entry name" value="HD-domain/PDEase-like"/>
    <property type="match status" value="1"/>
</dbReference>
<evidence type="ECO:0000259" key="8">
    <source>
        <dbReference type="PROSITE" id="PS51671"/>
    </source>
</evidence>
<dbReference type="SUPFAM" id="SSF55021">
    <property type="entry name" value="ACT-like"/>
    <property type="match status" value="2"/>
</dbReference>
<sequence>MDAADKAHNTLLARYRARLQDEQADITRRFCADHDSSALLQARSQRIDAVLCDLWRDLEMPASLALIAVGGYGREQLYPYSDIDLLFLLPEPPDAALADTLEHLIRLLWDIGLTIGHSVCTPEECLEEAANDLTVQTALIDARLLTGDLSLFARLQRAFQQQINLQAFFHGKCLEQKERHLRYHESPYSLEPNCKESPGGLRDLQMILWLAQAAGFGKNWKALQEHGLISREEQGRLEMREAFLQRLRIELHLLARRQEDRLLFDHQTAVAERMGFVTTQSLRAGEQLMQRYYQTAKVVTQINAILLQTIGAAIFPLPPHPPSPINAWFQETDQFLDVVDENVFKRSPEAILEAFLVMAQRPSLRGMTARMIRALWRARTQVDERFRADPGNRARFLALFRQEHGVLHELRRMNQFGILGRYLPNFGEIVGRMQYDLFHAYTVDQHTLLVLRNLRRFLASEFAHEYPFCSQLISNFDKPWLLYIAALFHDIAKGRGGDHSALGAADAQTFCQEHGLDAADSELIVWLVRDHLLMSNVAQKKDTSDPDVIAGFAAAVRDERRLTALYLLTVADIRATSPKVWNSWKGQLLEELYRLTVRALRAGGQLPPRQGWILEKQDEAKRLIRAQSIPDAAHEVLWAQLDTVYFLRHSPAEIAWHACLLHGRIDSPQPIVKARRHHSGAGIEIAVYTRDADDLFLRIVGFFSRAGFNIMDAKIHTTRHGYALDSFILLDFSEREMSIDALLERIEHQLAAQLASNALPEAPPAVRPSRQVRHFPIQPAIAIQPDDNGQAFILSVSATDRPGLLYTVAETLAEHGANLHTAKIATLGERVEDTFLISGGDIADSANRIRLETELLDRLKR</sequence>
<feature type="region of interest" description="Uridylyltransferase" evidence="7">
    <location>
        <begin position="1"/>
        <end position="324"/>
    </location>
</feature>
<organism evidence="10 11">
    <name type="scientific">Dentiradicibacter hellwigii</name>
    <dbReference type="NCBI Taxonomy" id="3149053"/>
    <lineage>
        <taxon>Bacteria</taxon>
        <taxon>Pseudomonadati</taxon>
        <taxon>Pseudomonadota</taxon>
        <taxon>Betaproteobacteria</taxon>
        <taxon>Rhodocyclales</taxon>
        <taxon>Rhodocyclaceae</taxon>
        <taxon>Dentiradicibacter</taxon>
    </lineage>
</organism>
<keyword evidence="3" id="KW-0677">Repeat</keyword>
<evidence type="ECO:0000256" key="4">
    <source>
        <dbReference type="ARBA" id="ARBA00022801"/>
    </source>
</evidence>
<comment type="catalytic activity">
    <reaction evidence="7">
        <text>[protein-PII]-L-tyrosine + UTP = [protein-PII]-uridylyl-L-tyrosine + diphosphate</text>
        <dbReference type="Rhea" id="RHEA:13673"/>
        <dbReference type="Rhea" id="RHEA-COMP:12147"/>
        <dbReference type="Rhea" id="RHEA-COMP:12148"/>
        <dbReference type="ChEBI" id="CHEBI:33019"/>
        <dbReference type="ChEBI" id="CHEBI:46398"/>
        <dbReference type="ChEBI" id="CHEBI:46858"/>
        <dbReference type="ChEBI" id="CHEBI:90602"/>
        <dbReference type="EC" id="2.7.7.59"/>
    </reaction>
</comment>
<dbReference type="Proteomes" id="UP001574673">
    <property type="component" value="Unassembled WGS sequence"/>
</dbReference>
<evidence type="ECO:0000256" key="3">
    <source>
        <dbReference type="ARBA" id="ARBA00022737"/>
    </source>
</evidence>
<dbReference type="InterPro" id="IPR043519">
    <property type="entry name" value="NT_sf"/>
</dbReference>
<comment type="domain">
    <text evidence="7">Has four distinct domains: an N-terminal nucleotidyltransferase (NT) domain responsible for UTase activity, a central HD domain that encodes UR activity, and two C-terminal ACT domains that seem to have a role in glutamine sensing.</text>
</comment>
<evidence type="ECO:0000313" key="10">
    <source>
        <dbReference type="EMBL" id="MFA9949502.1"/>
    </source>
</evidence>
<gene>
    <name evidence="7" type="primary">glnD</name>
    <name evidence="10" type="ORF">ABCS64_04025</name>
</gene>
<dbReference type="PROSITE" id="PS51671">
    <property type="entry name" value="ACT"/>
    <property type="match status" value="2"/>
</dbReference>
<evidence type="ECO:0000259" key="9">
    <source>
        <dbReference type="PROSITE" id="PS51831"/>
    </source>
</evidence>
<protein>
    <recommendedName>
        <fullName evidence="7">Bifunctional uridylyltransferase/uridylyl-removing enzyme</fullName>
        <shortName evidence="7">UTase/UR</shortName>
    </recommendedName>
    <alternativeName>
        <fullName evidence="7">Bifunctional [protein-PII] modification enzyme</fullName>
    </alternativeName>
    <alternativeName>
        <fullName evidence="7">Bifunctional nitrogen sensor protein</fullName>
    </alternativeName>
    <domain>
        <recommendedName>
            <fullName evidence="7">[Protein-PII] uridylyltransferase</fullName>
            <shortName evidence="7">PII uridylyltransferase</shortName>
            <shortName evidence="7">UTase</shortName>
            <ecNumber evidence="7">2.7.7.59</ecNumber>
        </recommendedName>
    </domain>
    <domain>
        <recommendedName>
            <fullName evidence="7">[Protein-PII]-UMP uridylyl-removing enzyme</fullName>
            <shortName evidence="7">UR</shortName>
            <ecNumber evidence="7">3.1.4.-</ecNumber>
        </recommendedName>
    </domain>
</protein>
<dbReference type="InterPro" id="IPR045865">
    <property type="entry name" value="ACT-like_dom_sf"/>
</dbReference>
<dbReference type="Gene3D" id="3.30.70.260">
    <property type="match status" value="1"/>
</dbReference>
<dbReference type="Pfam" id="PF01842">
    <property type="entry name" value="ACT"/>
    <property type="match status" value="1"/>
</dbReference>
<dbReference type="CDD" id="cd00077">
    <property type="entry name" value="HDc"/>
    <property type="match status" value="1"/>
</dbReference>
<feature type="domain" description="HD" evidence="9">
    <location>
        <begin position="443"/>
        <end position="565"/>
    </location>
</feature>
<keyword evidence="11" id="KW-1185">Reference proteome</keyword>
<keyword evidence="4 7" id="KW-0378">Hydrolase</keyword>
<dbReference type="CDD" id="cd04900">
    <property type="entry name" value="ACT_UUR-like_1"/>
    <property type="match status" value="1"/>
</dbReference>